<keyword evidence="1" id="KW-0812">Transmembrane</keyword>
<protein>
    <submittedName>
        <fullName evidence="2">DUF2190 family protein</fullName>
    </submittedName>
</protein>
<dbReference type="Proteomes" id="UP000827084">
    <property type="component" value="Chromosome"/>
</dbReference>
<reference evidence="2 3" key="1">
    <citation type="submission" date="2021-08" db="EMBL/GenBank/DDBJ databases">
        <title>Shewanella putrefaciens YZ-J, complete genome.</title>
        <authorList>
            <person name="Yi Z."/>
        </authorList>
    </citation>
    <scope>NUCLEOTIDE SEQUENCE [LARGE SCALE GENOMIC DNA]</scope>
    <source>
        <strain evidence="2 3">YZ-J</strain>
    </source>
</reference>
<dbReference type="GeneID" id="67443844"/>
<accession>A0ABX8X7J0</accession>
<dbReference type="InterPro" id="IPR011231">
    <property type="entry name" value="Phage_VT1-Sakai_H0018"/>
</dbReference>
<keyword evidence="3" id="KW-1185">Reference proteome</keyword>
<proteinExistence type="predicted"/>
<name>A0ABX8X7J0_SHEPU</name>
<evidence type="ECO:0000256" key="1">
    <source>
        <dbReference type="SAM" id="Phobius"/>
    </source>
</evidence>
<dbReference type="EMBL" id="CP080635">
    <property type="protein sequence ID" value="QYX71380.1"/>
    <property type="molecule type" value="Genomic_DNA"/>
</dbReference>
<dbReference type="PIRSF" id="PIRSF030771">
    <property type="entry name" value="UCP030771"/>
    <property type="match status" value="1"/>
</dbReference>
<keyword evidence="1" id="KW-1133">Transmembrane helix</keyword>
<evidence type="ECO:0000313" key="3">
    <source>
        <dbReference type="Proteomes" id="UP000827084"/>
    </source>
</evidence>
<organism evidence="2 3">
    <name type="scientific">Shewanella putrefaciens</name>
    <name type="common">Pseudomonas putrefaciens</name>
    <dbReference type="NCBI Taxonomy" id="24"/>
    <lineage>
        <taxon>Bacteria</taxon>
        <taxon>Pseudomonadati</taxon>
        <taxon>Pseudomonadota</taxon>
        <taxon>Gammaproteobacteria</taxon>
        <taxon>Alteromonadales</taxon>
        <taxon>Shewanellaceae</taxon>
        <taxon>Shewanella</taxon>
    </lineage>
</organism>
<feature type="transmembrane region" description="Helical" evidence="1">
    <location>
        <begin position="12"/>
        <end position="35"/>
    </location>
</feature>
<gene>
    <name evidence="2" type="ORF">K3G22_11250</name>
</gene>
<dbReference type="RefSeq" id="WP_061783448.1">
    <property type="nucleotide sequence ID" value="NZ_CP028435.1"/>
</dbReference>
<sequence>MKNYMQDSKTITFTPTVAVTSGQALLIGALLAVAICNIPANTPGEFITEGVVELPKANTADIGQGDDVYWDNTAKVITDTATDNTRVGKAWLGAGNPSTTVWVKINA</sequence>
<keyword evidence="1" id="KW-0472">Membrane</keyword>
<evidence type="ECO:0000313" key="2">
    <source>
        <dbReference type="EMBL" id="QYX71380.1"/>
    </source>
</evidence>
<dbReference type="Pfam" id="PF09956">
    <property type="entry name" value="Phage_cement_2"/>
    <property type="match status" value="1"/>
</dbReference>